<dbReference type="EMBL" id="CM042882">
    <property type="protein sequence ID" value="KAI4381700.1"/>
    <property type="molecule type" value="Genomic_DNA"/>
</dbReference>
<organism evidence="1 2">
    <name type="scientific">Melastoma candidum</name>
    <dbReference type="NCBI Taxonomy" id="119954"/>
    <lineage>
        <taxon>Eukaryota</taxon>
        <taxon>Viridiplantae</taxon>
        <taxon>Streptophyta</taxon>
        <taxon>Embryophyta</taxon>
        <taxon>Tracheophyta</taxon>
        <taxon>Spermatophyta</taxon>
        <taxon>Magnoliopsida</taxon>
        <taxon>eudicotyledons</taxon>
        <taxon>Gunneridae</taxon>
        <taxon>Pentapetalae</taxon>
        <taxon>rosids</taxon>
        <taxon>malvids</taxon>
        <taxon>Myrtales</taxon>
        <taxon>Melastomataceae</taxon>
        <taxon>Melastomatoideae</taxon>
        <taxon>Melastomateae</taxon>
        <taxon>Melastoma</taxon>
    </lineage>
</organism>
<evidence type="ECO:0000313" key="2">
    <source>
        <dbReference type="Proteomes" id="UP001057402"/>
    </source>
</evidence>
<gene>
    <name evidence="1" type="ORF">MLD38_007752</name>
</gene>
<comment type="caution">
    <text evidence="1">The sequence shown here is derived from an EMBL/GenBank/DDBJ whole genome shotgun (WGS) entry which is preliminary data.</text>
</comment>
<accession>A0ACB9RS34</accession>
<reference evidence="2" key="1">
    <citation type="journal article" date="2023" name="Front. Plant Sci.">
        <title>Chromosomal-level genome assembly of Melastoma candidum provides insights into trichome evolution.</title>
        <authorList>
            <person name="Zhong Y."/>
            <person name="Wu W."/>
            <person name="Sun C."/>
            <person name="Zou P."/>
            <person name="Liu Y."/>
            <person name="Dai S."/>
            <person name="Zhou R."/>
        </authorList>
    </citation>
    <scope>NUCLEOTIDE SEQUENCE [LARGE SCALE GENOMIC DNA]</scope>
</reference>
<proteinExistence type="predicted"/>
<sequence>MIPASAVDYQSLEKAQNSQIVRPVIASLTKAIPSSQKISLSWSRISSSSKIESKRKRKPHATQHRNNSHNRGQPADYRRRRQIPTSRKNQRIKYSKMVQEKNRPRPTRIKQQHMLTEQTDHSGFNKFVHVKNLPMISDRDLILSESSKPRHHAR</sequence>
<evidence type="ECO:0000313" key="1">
    <source>
        <dbReference type="EMBL" id="KAI4381700.1"/>
    </source>
</evidence>
<name>A0ACB9RS34_9MYRT</name>
<protein>
    <submittedName>
        <fullName evidence="1">Uncharacterized protein</fullName>
    </submittedName>
</protein>
<dbReference type="Proteomes" id="UP001057402">
    <property type="component" value="Chromosome 3"/>
</dbReference>
<keyword evidence="2" id="KW-1185">Reference proteome</keyword>